<dbReference type="Proteomes" id="UP001271890">
    <property type="component" value="Unassembled WGS sequence"/>
</dbReference>
<reference evidence="4" key="1">
    <citation type="journal article" date="2024" name="Toxins">
        <title>Genome Sequence Analysis of Native Xenorhabdus Strains Isolated from Entomopathogenic Nematodes in Argentina.</title>
        <authorList>
            <person name="Palma L."/>
            <person name="Frizzo L."/>
            <person name="Kaiser S."/>
            <person name="Berry C."/>
            <person name="Caballero P."/>
            <person name="Bode H.B."/>
            <person name="Del Valle E.E."/>
        </authorList>
    </citation>
    <scope>NUCLEOTIDE SEQUENCE [LARGE SCALE GENOMIC DNA]</scope>
    <source>
        <strain evidence="4">12</strain>
    </source>
</reference>
<organism evidence="3 4">
    <name type="scientific">Xenorhabdus santafensis</name>
    <dbReference type="NCBI Taxonomy" id="2582833"/>
    <lineage>
        <taxon>Bacteria</taxon>
        <taxon>Pseudomonadati</taxon>
        <taxon>Pseudomonadota</taxon>
        <taxon>Gammaproteobacteria</taxon>
        <taxon>Enterobacterales</taxon>
        <taxon>Morganellaceae</taxon>
        <taxon>Xenorhabdus</taxon>
    </lineage>
</organism>
<comment type="similarity">
    <text evidence="1">Belongs to the YciY family.</text>
</comment>
<sequence length="59" mass="7723">MKHSRNEVGRWRKIRQNISRRRRWHESQSRRNFRIYKLHKIDAYKRRRSLLFIQNLEWM</sequence>
<evidence type="ECO:0000313" key="3">
    <source>
        <dbReference type="EMBL" id="MDX7987192.1"/>
    </source>
</evidence>
<protein>
    <recommendedName>
        <fullName evidence="2">Uncharacterized protein YciY</fullName>
    </recommendedName>
</protein>
<gene>
    <name evidence="3" type="ORF">FE392_07585</name>
</gene>
<dbReference type="Pfam" id="PF26518">
    <property type="entry name" value="YciY"/>
    <property type="match status" value="1"/>
</dbReference>
<dbReference type="RefSeq" id="WP_319929625.1">
    <property type="nucleotide sequence ID" value="NZ_VCDN01000025.1"/>
</dbReference>
<name>A0ABU4S8S1_9GAMM</name>
<dbReference type="NCBIfam" id="NF033701">
    <property type="entry name" value="yciY_fam"/>
    <property type="match status" value="1"/>
</dbReference>
<keyword evidence="4" id="KW-1185">Reference proteome</keyword>
<evidence type="ECO:0000313" key="4">
    <source>
        <dbReference type="Proteomes" id="UP001271890"/>
    </source>
</evidence>
<accession>A0ABU4S8S1</accession>
<evidence type="ECO:0000256" key="1">
    <source>
        <dbReference type="ARBA" id="ARBA00043959"/>
    </source>
</evidence>
<proteinExistence type="inferred from homology"/>
<evidence type="ECO:0000256" key="2">
    <source>
        <dbReference type="ARBA" id="ARBA00044192"/>
    </source>
</evidence>
<comment type="caution">
    <text evidence="3">The sequence shown here is derived from an EMBL/GenBank/DDBJ whole genome shotgun (WGS) entry which is preliminary data.</text>
</comment>
<dbReference type="EMBL" id="VCDN01000025">
    <property type="protein sequence ID" value="MDX7987192.1"/>
    <property type="molecule type" value="Genomic_DNA"/>
</dbReference>
<dbReference type="InterPro" id="IPR049586">
    <property type="entry name" value="YciY"/>
</dbReference>